<evidence type="ECO:0000313" key="3">
    <source>
        <dbReference type="EMBL" id="SFJ70095.1"/>
    </source>
</evidence>
<protein>
    <submittedName>
        <fullName evidence="3">Uncharacterized protein</fullName>
    </submittedName>
</protein>
<accession>A0A1I3TGT9</accession>
<dbReference type="STRING" id="576117.SAMN04488138_108125"/>
<dbReference type="EMBL" id="JAUOPJ010000001">
    <property type="protein sequence ID" value="MDO6455751.1"/>
    <property type="molecule type" value="Genomic_DNA"/>
</dbReference>
<proteinExistence type="predicted"/>
<organism evidence="3 4">
    <name type="scientific">Celeribacter halophilus</name>
    <dbReference type="NCBI Taxonomy" id="576117"/>
    <lineage>
        <taxon>Bacteria</taxon>
        <taxon>Pseudomonadati</taxon>
        <taxon>Pseudomonadota</taxon>
        <taxon>Alphaproteobacteria</taxon>
        <taxon>Rhodobacterales</taxon>
        <taxon>Roseobacteraceae</taxon>
        <taxon>Celeribacter</taxon>
    </lineage>
</organism>
<dbReference type="AlphaFoldDB" id="A0A1I3TGT9"/>
<sequence length="43" mass="4802">MTTLRAGYESVHELVDLNWDRLLYAATIVVALVAGSFFGQLFL</sequence>
<dbReference type="Proteomes" id="UP001169823">
    <property type="component" value="Unassembled WGS sequence"/>
</dbReference>
<dbReference type="RefSeq" id="WP_269446547.1">
    <property type="nucleotide sequence ID" value="NZ_FORY01000008.1"/>
</dbReference>
<name>A0A1I3TGT9_9RHOB</name>
<reference evidence="2" key="2">
    <citation type="submission" date="2023-07" db="EMBL/GenBank/DDBJ databases">
        <title>Genome content predicts the carbon catabolic preferences of heterotrophic bacteria.</title>
        <authorList>
            <person name="Gralka M."/>
        </authorList>
    </citation>
    <scope>NUCLEOTIDE SEQUENCE</scope>
    <source>
        <strain evidence="2">I2M02</strain>
    </source>
</reference>
<reference evidence="3 4" key="1">
    <citation type="submission" date="2016-10" db="EMBL/GenBank/DDBJ databases">
        <authorList>
            <person name="de Groot N.N."/>
        </authorList>
    </citation>
    <scope>NUCLEOTIDE SEQUENCE [LARGE SCALE GENOMIC DNA]</scope>
    <source>
        <strain evidence="3 4">CGMCC 1.8891</strain>
    </source>
</reference>
<keyword evidence="1" id="KW-1133">Transmembrane helix</keyword>
<keyword evidence="4" id="KW-1185">Reference proteome</keyword>
<feature type="transmembrane region" description="Helical" evidence="1">
    <location>
        <begin position="22"/>
        <end position="42"/>
    </location>
</feature>
<evidence type="ECO:0000313" key="4">
    <source>
        <dbReference type="Proteomes" id="UP000183299"/>
    </source>
</evidence>
<dbReference type="Proteomes" id="UP000183299">
    <property type="component" value="Unassembled WGS sequence"/>
</dbReference>
<keyword evidence="1" id="KW-0812">Transmembrane</keyword>
<keyword evidence="1" id="KW-0472">Membrane</keyword>
<dbReference type="GeneID" id="98667245"/>
<evidence type="ECO:0000313" key="2">
    <source>
        <dbReference type="EMBL" id="MDO6455751.1"/>
    </source>
</evidence>
<gene>
    <name evidence="2" type="ORF">Q4494_01555</name>
    <name evidence="3" type="ORF">SAMN04488138_108125</name>
</gene>
<evidence type="ECO:0000256" key="1">
    <source>
        <dbReference type="SAM" id="Phobius"/>
    </source>
</evidence>
<dbReference type="EMBL" id="FORY01000008">
    <property type="protein sequence ID" value="SFJ70095.1"/>
    <property type="molecule type" value="Genomic_DNA"/>
</dbReference>